<dbReference type="AlphaFoldDB" id="A0AAV2EAF6"/>
<reference evidence="3 4" key="1">
    <citation type="submission" date="2024-04" db="EMBL/GenBank/DDBJ databases">
        <authorList>
            <person name="Fracassetti M."/>
        </authorList>
    </citation>
    <scope>NUCLEOTIDE SEQUENCE [LARGE SCALE GENOMIC DNA]</scope>
</reference>
<dbReference type="EMBL" id="OZ034817">
    <property type="protein sequence ID" value="CAL1382860.1"/>
    <property type="molecule type" value="Genomic_DNA"/>
</dbReference>
<proteinExistence type="predicted"/>
<evidence type="ECO:0000313" key="4">
    <source>
        <dbReference type="Proteomes" id="UP001497516"/>
    </source>
</evidence>
<dbReference type="PANTHER" id="PTHR33592">
    <property type="entry name" value="TRANSMEMBRANE PROTEIN"/>
    <property type="match status" value="1"/>
</dbReference>
<gene>
    <name evidence="3" type="ORF">LTRI10_LOCUS24164</name>
</gene>
<dbReference type="PANTHER" id="PTHR33592:SF3">
    <property type="entry name" value="TRANSMEMBRANE PROTEIN"/>
    <property type="match status" value="1"/>
</dbReference>
<evidence type="ECO:0000256" key="2">
    <source>
        <dbReference type="SAM" id="SignalP"/>
    </source>
</evidence>
<sequence length="113" mass="11888">MGSARLTSVLLLVAIVLGLSCRHIATARPLLETEQQQRPALIIQSLQRGPVPPSKSSPCGHVPGRGSGRCPLNEMNVAGFGLFGVRSHPAPAGDVVVDSSPWRSPPSLKPTSY</sequence>
<feature type="compositionally biased region" description="Pro residues" evidence="1">
    <location>
        <begin position="103"/>
        <end position="113"/>
    </location>
</feature>
<accession>A0AAV2EAF6</accession>
<dbReference type="Proteomes" id="UP001497516">
    <property type="component" value="Chromosome 4"/>
</dbReference>
<protein>
    <submittedName>
        <fullName evidence="3">Uncharacterized protein</fullName>
    </submittedName>
</protein>
<organism evidence="3 4">
    <name type="scientific">Linum trigynum</name>
    <dbReference type="NCBI Taxonomy" id="586398"/>
    <lineage>
        <taxon>Eukaryota</taxon>
        <taxon>Viridiplantae</taxon>
        <taxon>Streptophyta</taxon>
        <taxon>Embryophyta</taxon>
        <taxon>Tracheophyta</taxon>
        <taxon>Spermatophyta</taxon>
        <taxon>Magnoliopsida</taxon>
        <taxon>eudicotyledons</taxon>
        <taxon>Gunneridae</taxon>
        <taxon>Pentapetalae</taxon>
        <taxon>rosids</taxon>
        <taxon>fabids</taxon>
        <taxon>Malpighiales</taxon>
        <taxon>Linaceae</taxon>
        <taxon>Linum</taxon>
    </lineage>
</organism>
<feature type="chain" id="PRO_5043886699" evidence="2">
    <location>
        <begin position="28"/>
        <end position="113"/>
    </location>
</feature>
<name>A0AAV2EAF6_9ROSI</name>
<evidence type="ECO:0000256" key="1">
    <source>
        <dbReference type="SAM" id="MobiDB-lite"/>
    </source>
</evidence>
<feature type="region of interest" description="Disordered" evidence="1">
    <location>
        <begin position="91"/>
        <end position="113"/>
    </location>
</feature>
<keyword evidence="2" id="KW-0732">Signal</keyword>
<keyword evidence="4" id="KW-1185">Reference proteome</keyword>
<evidence type="ECO:0000313" key="3">
    <source>
        <dbReference type="EMBL" id="CAL1382860.1"/>
    </source>
</evidence>
<feature type="signal peptide" evidence="2">
    <location>
        <begin position="1"/>
        <end position="27"/>
    </location>
</feature>
<dbReference type="PROSITE" id="PS51257">
    <property type="entry name" value="PROKAR_LIPOPROTEIN"/>
    <property type="match status" value="1"/>
</dbReference>